<dbReference type="AlphaFoldDB" id="A0A4U1ZQS5"/>
<gene>
    <name evidence="2" type="ORF">FCV50_00270</name>
</gene>
<keyword evidence="1" id="KW-1133">Transmembrane helix</keyword>
<evidence type="ECO:0000313" key="2">
    <source>
        <dbReference type="EMBL" id="TKF37150.1"/>
    </source>
</evidence>
<dbReference type="RefSeq" id="WP_136978636.1">
    <property type="nucleotide sequence ID" value="NZ_SYUV01000002.1"/>
</dbReference>
<dbReference type="Proteomes" id="UP000307574">
    <property type="component" value="Unassembled WGS sequence"/>
</dbReference>
<keyword evidence="1" id="KW-0812">Transmembrane</keyword>
<reference evidence="2 3" key="1">
    <citation type="submission" date="2019-04" db="EMBL/GenBank/DDBJ databases">
        <title>A reverse ecology approach based on a biological definition of microbial populations.</title>
        <authorList>
            <person name="Arevalo P."/>
            <person name="Vaninsberghe D."/>
            <person name="Elsherbini J."/>
            <person name="Gore J."/>
            <person name="Polz M."/>
        </authorList>
    </citation>
    <scope>NUCLEOTIDE SEQUENCE [LARGE SCALE GENOMIC DNA]</scope>
    <source>
        <strain evidence="2 3">10N.261.46.F4</strain>
    </source>
</reference>
<evidence type="ECO:0000313" key="3">
    <source>
        <dbReference type="Proteomes" id="UP000307574"/>
    </source>
</evidence>
<sequence length="405" mass="46671">MNFYELRDLLVELDPTWTESGDLVASFELDESTHSLLSEQYDITIDKLKIQGGRRSNMAREPSSITPAMYGKVVECYFKTKNNVLGGVYQTIEELAKDHPVSPPDKFILFKNSGEHSYYDCEDKNLALEGKVKHYIEISLLWSRLQENAEDHSDTSLTFLYRKKLKLCAKYDVSLLRQEYGSLNRFQRILDVLAEDAHKDAKPHILQNTLVHVLYHVAEEERFGYLLKHFEQFTTKFDDGYHAYVVGFSFDDLRKEYEERYREYMVKINDLISSSLTKALMIPGVLYLTATRTQAIQTSKGLSAGLEALIVNMGIGIAAITVFMIYWCILCNERKSLASIEDEFESLMGRLEEKSPHAVPQIAKFKSHITERLRNGRTYIWILIRCNLIALLFACAWIGVRTLPI</sequence>
<name>A0A4U1ZQS5_9VIBR</name>
<comment type="caution">
    <text evidence="2">The sequence shown here is derived from an EMBL/GenBank/DDBJ whole genome shotgun (WGS) entry which is preliminary data.</text>
</comment>
<accession>A0A4U1ZQS5</accession>
<organism evidence="2 3">
    <name type="scientific">Vibrio kanaloae</name>
    <dbReference type="NCBI Taxonomy" id="170673"/>
    <lineage>
        <taxon>Bacteria</taxon>
        <taxon>Pseudomonadati</taxon>
        <taxon>Pseudomonadota</taxon>
        <taxon>Gammaproteobacteria</taxon>
        <taxon>Vibrionales</taxon>
        <taxon>Vibrionaceae</taxon>
        <taxon>Vibrio</taxon>
    </lineage>
</organism>
<proteinExistence type="predicted"/>
<evidence type="ECO:0000256" key="1">
    <source>
        <dbReference type="SAM" id="Phobius"/>
    </source>
</evidence>
<protein>
    <submittedName>
        <fullName evidence="2">Uncharacterized protein</fullName>
    </submittedName>
</protein>
<feature type="transmembrane region" description="Helical" evidence="1">
    <location>
        <begin position="379"/>
        <end position="400"/>
    </location>
</feature>
<feature type="transmembrane region" description="Helical" evidence="1">
    <location>
        <begin position="309"/>
        <end position="329"/>
    </location>
</feature>
<keyword evidence="1" id="KW-0472">Membrane</keyword>
<dbReference type="EMBL" id="SYUV01000002">
    <property type="protein sequence ID" value="TKF37150.1"/>
    <property type="molecule type" value="Genomic_DNA"/>
</dbReference>